<dbReference type="InterPro" id="IPR036390">
    <property type="entry name" value="WH_DNA-bd_sf"/>
</dbReference>
<comment type="caution">
    <text evidence="3">The sequence shown here is derived from an EMBL/GenBank/DDBJ whole genome shotgun (WGS) entry which is preliminary data.</text>
</comment>
<evidence type="ECO:0000259" key="2">
    <source>
        <dbReference type="SMART" id="SM00418"/>
    </source>
</evidence>
<dbReference type="EMBL" id="JBGFFX010000009">
    <property type="protein sequence ID" value="MEY8771692.1"/>
    <property type="molecule type" value="Genomic_DNA"/>
</dbReference>
<dbReference type="InterPro" id="IPR036388">
    <property type="entry name" value="WH-like_DNA-bd_sf"/>
</dbReference>
<dbReference type="InterPro" id="IPR011991">
    <property type="entry name" value="ArsR-like_HTH"/>
</dbReference>
<keyword evidence="4" id="KW-1185">Reference proteome</keyword>
<protein>
    <submittedName>
        <fullName evidence="3">ArsR/SmtB family transcription factor</fullName>
    </submittedName>
</protein>
<dbReference type="SUPFAM" id="SSF46785">
    <property type="entry name" value="Winged helix' DNA-binding domain"/>
    <property type="match status" value="1"/>
</dbReference>
<sequence length="126" mass="13892">MLAGHPDKEQIRFENVLTALGNPLRLTVVRVLAGGGEHACSAVLSGIPKSTLTHHWRVLRDSGVIWQRPFGRENLLSLRREDLDARFPGLLDVLLGVVKNDALTQESTTKNLPPSSPEQQAHAKMK</sequence>
<reference evidence="3 4" key="1">
    <citation type="submission" date="2024-07" db="EMBL/GenBank/DDBJ databases">
        <authorList>
            <person name="Hebao G."/>
        </authorList>
    </citation>
    <scope>NUCLEOTIDE SEQUENCE [LARGE SCALE GENOMIC DNA]</scope>
    <source>
        <strain evidence="3 4">ACCC 02193</strain>
    </source>
</reference>
<dbReference type="SMART" id="SM00418">
    <property type="entry name" value="HTH_ARSR"/>
    <property type="match status" value="1"/>
</dbReference>
<dbReference type="Pfam" id="PF12840">
    <property type="entry name" value="HTH_20"/>
    <property type="match status" value="1"/>
</dbReference>
<dbReference type="InterPro" id="IPR001845">
    <property type="entry name" value="HTH_ArsR_DNA-bd_dom"/>
</dbReference>
<accession>A0ABV4EA63</accession>
<dbReference type="Gene3D" id="1.10.10.10">
    <property type="entry name" value="Winged helix-like DNA-binding domain superfamily/Winged helix DNA-binding domain"/>
    <property type="match status" value="1"/>
</dbReference>
<evidence type="ECO:0000256" key="1">
    <source>
        <dbReference type="SAM" id="MobiDB-lite"/>
    </source>
</evidence>
<feature type="domain" description="HTH arsR-type" evidence="2">
    <location>
        <begin position="15"/>
        <end position="92"/>
    </location>
</feature>
<dbReference type="CDD" id="cd00090">
    <property type="entry name" value="HTH_ARSR"/>
    <property type="match status" value="1"/>
</dbReference>
<feature type="compositionally biased region" description="Polar residues" evidence="1">
    <location>
        <begin position="104"/>
        <end position="119"/>
    </location>
</feature>
<dbReference type="RefSeq" id="WP_301253264.1">
    <property type="nucleotide sequence ID" value="NZ_JBGFFX010000009.1"/>
</dbReference>
<evidence type="ECO:0000313" key="3">
    <source>
        <dbReference type="EMBL" id="MEY8771692.1"/>
    </source>
</evidence>
<feature type="region of interest" description="Disordered" evidence="1">
    <location>
        <begin position="104"/>
        <end position="126"/>
    </location>
</feature>
<evidence type="ECO:0000313" key="4">
    <source>
        <dbReference type="Proteomes" id="UP001565243"/>
    </source>
</evidence>
<organism evidence="3 4">
    <name type="scientific">Erwinia aeris</name>
    <dbReference type="NCBI Taxonomy" id="3239803"/>
    <lineage>
        <taxon>Bacteria</taxon>
        <taxon>Pseudomonadati</taxon>
        <taxon>Pseudomonadota</taxon>
        <taxon>Gammaproteobacteria</taxon>
        <taxon>Enterobacterales</taxon>
        <taxon>Erwiniaceae</taxon>
        <taxon>Erwinia</taxon>
    </lineage>
</organism>
<dbReference type="Proteomes" id="UP001565243">
    <property type="component" value="Unassembled WGS sequence"/>
</dbReference>
<gene>
    <name evidence="3" type="ORF">AB6T85_14935</name>
</gene>
<name>A0ABV4EA63_9GAMM</name>
<proteinExistence type="predicted"/>